<sequence>MFSIYLLMASMLLKLIATTAIFHSSDQIASVGENTIMKSGHQHRKRMQYAKKTPSDISGKPTVQLIVQNESQGGKAVLFAKILAALHLNIWN</sequence>
<keyword evidence="1" id="KW-0732">Signal</keyword>
<reference evidence="2 3" key="1">
    <citation type="submission" date="2019-05" db="EMBL/GenBank/DDBJ databases">
        <title>Emergence of the Ug99 lineage of the wheat stem rust pathogen through somatic hybridization.</title>
        <authorList>
            <person name="Li F."/>
            <person name="Upadhyaya N.M."/>
            <person name="Sperschneider J."/>
            <person name="Matny O."/>
            <person name="Nguyen-Phuc H."/>
            <person name="Mago R."/>
            <person name="Raley C."/>
            <person name="Miller M.E."/>
            <person name="Silverstein K.A.T."/>
            <person name="Henningsen E."/>
            <person name="Hirsch C.D."/>
            <person name="Visser B."/>
            <person name="Pretorius Z.A."/>
            <person name="Steffenson B.J."/>
            <person name="Schwessinger B."/>
            <person name="Dodds P.N."/>
            <person name="Figueroa M."/>
        </authorList>
    </citation>
    <scope>NUCLEOTIDE SEQUENCE [LARGE SCALE GENOMIC DNA]</scope>
    <source>
        <strain evidence="2 3">Ug99</strain>
    </source>
</reference>
<comment type="caution">
    <text evidence="2">The sequence shown here is derived from an EMBL/GenBank/DDBJ whole genome shotgun (WGS) entry which is preliminary data.</text>
</comment>
<organism evidence="2 3">
    <name type="scientific">Puccinia graminis f. sp. tritici</name>
    <dbReference type="NCBI Taxonomy" id="56615"/>
    <lineage>
        <taxon>Eukaryota</taxon>
        <taxon>Fungi</taxon>
        <taxon>Dikarya</taxon>
        <taxon>Basidiomycota</taxon>
        <taxon>Pucciniomycotina</taxon>
        <taxon>Pucciniomycetes</taxon>
        <taxon>Pucciniales</taxon>
        <taxon>Pucciniaceae</taxon>
        <taxon>Puccinia</taxon>
    </lineage>
</organism>
<dbReference type="AlphaFoldDB" id="A0A5B0SL36"/>
<accession>A0A5B0SL36</accession>
<feature type="signal peptide" evidence="1">
    <location>
        <begin position="1"/>
        <end position="18"/>
    </location>
</feature>
<name>A0A5B0SL36_PUCGR</name>
<evidence type="ECO:0008006" key="4">
    <source>
        <dbReference type="Google" id="ProtNLM"/>
    </source>
</evidence>
<evidence type="ECO:0000313" key="2">
    <source>
        <dbReference type="EMBL" id="KAA1138622.1"/>
    </source>
</evidence>
<dbReference type="Proteomes" id="UP000325313">
    <property type="component" value="Unassembled WGS sequence"/>
</dbReference>
<evidence type="ECO:0000313" key="3">
    <source>
        <dbReference type="Proteomes" id="UP000325313"/>
    </source>
</evidence>
<protein>
    <recommendedName>
        <fullName evidence="4">Secreted protein</fullName>
    </recommendedName>
</protein>
<evidence type="ECO:0000256" key="1">
    <source>
        <dbReference type="SAM" id="SignalP"/>
    </source>
</evidence>
<dbReference type="EMBL" id="VDEP01000002">
    <property type="protein sequence ID" value="KAA1138622.1"/>
    <property type="molecule type" value="Genomic_DNA"/>
</dbReference>
<gene>
    <name evidence="2" type="ORF">PGTUg99_031671</name>
</gene>
<proteinExistence type="predicted"/>
<feature type="chain" id="PRO_5022941910" description="Secreted protein" evidence="1">
    <location>
        <begin position="19"/>
        <end position="92"/>
    </location>
</feature>